<dbReference type="AlphaFoldDB" id="A0A2L0F850"/>
<organism evidence="1 2">
    <name type="scientific">Sorangium cellulosum</name>
    <name type="common">Polyangium cellulosum</name>
    <dbReference type="NCBI Taxonomy" id="56"/>
    <lineage>
        <taxon>Bacteria</taxon>
        <taxon>Pseudomonadati</taxon>
        <taxon>Myxococcota</taxon>
        <taxon>Polyangia</taxon>
        <taxon>Polyangiales</taxon>
        <taxon>Polyangiaceae</taxon>
        <taxon>Sorangium</taxon>
    </lineage>
</organism>
<evidence type="ECO:0000313" key="1">
    <source>
        <dbReference type="EMBL" id="AUX47774.1"/>
    </source>
</evidence>
<proteinExistence type="predicted"/>
<gene>
    <name evidence="1" type="ORF">SOCE26_092980</name>
</gene>
<dbReference type="Proteomes" id="UP000238348">
    <property type="component" value="Chromosome"/>
</dbReference>
<protein>
    <submittedName>
        <fullName evidence="1">Uncharacterized protein</fullName>
    </submittedName>
</protein>
<reference evidence="1 2" key="1">
    <citation type="submission" date="2015-09" db="EMBL/GenBank/DDBJ databases">
        <title>Sorangium comparison.</title>
        <authorList>
            <person name="Zaburannyi N."/>
            <person name="Bunk B."/>
            <person name="Overmann J."/>
            <person name="Mueller R."/>
        </authorList>
    </citation>
    <scope>NUCLEOTIDE SEQUENCE [LARGE SCALE GENOMIC DNA]</scope>
    <source>
        <strain evidence="1 2">So ce26</strain>
    </source>
</reference>
<sequence length="33" mass="3836">MKSEGFVRSDPPVTRGADATVFSWMPWWIVVWP</sequence>
<accession>A0A2L0F850</accession>
<evidence type="ECO:0000313" key="2">
    <source>
        <dbReference type="Proteomes" id="UP000238348"/>
    </source>
</evidence>
<dbReference type="EMBL" id="CP012673">
    <property type="protein sequence ID" value="AUX47774.1"/>
    <property type="molecule type" value="Genomic_DNA"/>
</dbReference>
<name>A0A2L0F850_SORCE</name>